<dbReference type="SUPFAM" id="SSF47384">
    <property type="entry name" value="Homodimeric domain of signal transducing histidine kinase"/>
    <property type="match status" value="1"/>
</dbReference>
<feature type="transmembrane region" description="Helical" evidence="7">
    <location>
        <begin position="182"/>
        <end position="204"/>
    </location>
</feature>
<dbReference type="InterPro" id="IPR011623">
    <property type="entry name" value="7TMR_DISM_rcpt_extracell_dom1"/>
</dbReference>
<feature type="domain" description="Histidine kinase" evidence="8">
    <location>
        <begin position="454"/>
        <end position="669"/>
    </location>
</feature>
<evidence type="ECO:0000256" key="5">
    <source>
        <dbReference type="ARBA" id="ARBA00023012"/>
    </source>
</evidence>
<keyword evidence="7" id="KW-1133">Transmembrane helix</keyword>
<feature type="coiled-coil region" evidence="6">
    <location>
        <begin position="385"/>
        <end position="447"/>
    </location>
</feature>
<reference evidence="9 10" key="1">
    <citation type="submission" date="2018-11" db="EMBL/GenBank/DDBJ databases">
        <title>Schleiferia aggregans sp. nov., a moderately thermophilic heterotrophic bacterium isolated from microbial mats at a terrestrial hot spring.</title>
        <authorList>
            <person name="Iino T."/>
            <person name="Ohkuma M."/>
            <person name="Haruta S."/>
        </authorList>
    </citation>
    <scope>NUCLEOTIDE SEQUENCE [LARGE SCALE GENOMIC DNA]</scope>
    <source>
        <strain evidence="9 10">LA</strain>
    </source>
</reference>
<name>A0A401XKH1_9FLAO</name>
<dbReference type="Gene3D" id="1.10.287.130">
    <property type="match status" value="1"/>
</dbReference>
<evidence type="ECO:0000256" key="4">
    <source>
        <dbReference type="ARBA" id="ARBA00022777"/>
    </source>
</evidence>
<proteinExistence type="predicted"/>
<dbReference type="Pfam" id="PF07696">
    <property type="entry name" value="7TMR-DISMED2"/>
    <property type="match status" value="1"/>
</dbReference>
<evidence type="ECO:0000256" key="1">
    <source>
        <dbReference type="ARBA" id="ARBA00000085"/>
    </source>
</evidence>
<dbReference type="InterPro" id="IPR050736">
    <property type="entry name" value="Sensor_HK_Regulatory"/>
</dbReference>
<dbReference type="PANTHER" id="PTHR43711:SF26">
    <property type="entry name" value="SENSOR HISTIDINE KINASE RCSC"/>
    <property type="match status" value="1"/>
</dbReference>
<dbReference type="InterPro" id="IPR005467">
    <property type="entry name" value="His_kinase_dom"/>
</dbReference>
<dbReference type="InterPro" id="IPR036097">
    <property type="entry name" value="HisK_dim/P_sf"/>
</dbReference>
<keyword evidence="7" id="KW-0472">Membrane</keyword>
<evidence type="ECO:0000313" key="10">
    <source>
        <dbReference type="Proteomes" id="UP000286715"/>
    </source>
</evidence>
<dbReference type="InterPro" id="IPR036890">
    <property type="entry name" value="HATPase_C_sf"/>
</dbReference>
<keyword evidence="10" id="KW-1185">Reference proteome</keyword>
<dbReference type="Proteomes" id="UP000286715">
    <property type="component" value="Unassembled WGS sequence"/>
</dbReference>
<accession>A0A401XKH1</accession>
<feature type="transmembrane region" description="Helical" evidence="7">
    <location>
        <begin position="331"/>
        <end position="354"/>
    </location>
</feature>
<dbReference type="SMART" id="SM00387">
    <property type="entry name" value="HATPase_c"/>
    <property type="match status" value="1"/>
</dbReference>
<dbReference type="PROSITE" id="PS50109">
    <property type="entry name" value="HIS_KIN"/>
    <property type="match status" value="1"/>
</dbReference>
<dbReference type="EMBL" id="BHZE01000007">
    <property type="protein sequence ID" value="GCD77484.1"/>
    <property type="molecule type" value="Genomic_DNA"/>
</dbReference>
<dbReference type="InterPro" id="IPR004358">
    <property type="entry name" value="Sig_transdc_His_kin-like_C"/>
</dbReference>
<evidence type="ECO:0000313" key="9">
    <source>
        <dbReference type="EMBL" id="GCD77484.1"/>
    </source>
</evidence>
<feature type="transmembrane region" description="Helical" evidence="7">
    <location>
        <begin position="211"/>
        <end position="228"/>
    </location>
</feature>
<dbReference type="EC" id="2.7.13.3" evidence="2"/>
<dbReference type="AlphaFoldDB" id="A0A401XKH1"/>
<dbReference type="Pfam" id="PF07695">
    <property type="entry name" value="7TMR-DISM_7TM"/>
    <property type="match status" value="1"/>
</dbReference>
<keyword evidence="6" id="KW-0175">Coiled coil</keyword>
<dbReference type="RefSeq" id="WP_124397548.1">
    <property type="nucleotide sequence ID" value="NZ_BHZE01000007.1"/>
</dbReference>
<dbReference type="Gene3D" id="3.30.565.10">
    <property type="entry name" value="Histidine kinase-like ATPase, C-terminal domain"/>
    <property type="match status" value="1"/>
</dbReference>
<evidence type="ECO:0000256" key="6">
    <source>
        <dbReference type="SAM" id="Coils"/>
    </source>
</evidence>
<dbReference type="GO" id="GO:0000155">
    <property type="term" value="F:phosphorelay sensor kinase activity"/>
    <property type="evidence" value="ECO:0007669"/>
    <property type="project" value="InterPro"/>
</dbReference>
<comment type="catalytic activity">
    <reaction evidence="1">
        <text>ATP + protein L-histidine = ADP + protein N-phospho-L-histidine.</text>
        <dbReference type="EC" id="2.7.13.3"/>
    </reaction>
</comment>
<sequence length="672" mass="76560">MIKRRIYYSCFFFIYFIASAFAGRVINVSPGIDRLFEKSISKYLNVYIDSSQSLSIESISSYIDRFERWKKDNVHLGTNQNPIWFYTDINNQSNEDVILQIGYPILDTISFYLVRNGVVVKEFTTGSSFEFEKREILGNYFKFIIPPGQNQVFFRVRSFYNVQFPATLYAWKSLNYENSKEALLQGIYIGFVVIIVLYNLFFYLSIRDSIYIWYILHVAATAIITLHLNGYTFKYLWPKLPIINQNEPIIYGLGIFTTLFSIKFLRPETFSRFWNKVLWGIFWLNVPVFILPFVGEKLLANMVVQLVGSFGCFLMLVAGFALMLRGYRPAVFYVIAFSFLLVGVILSIMARMNILPNIPVFVHASQIGSALDMIMLSLAVADRVNEGLRERKKLKNQLLKEAVEKENIIRQQNLMLKDEVDRQTSDLKKANTALEKAAQELKAKNEYQNKLLTIVGQDLKGSLANVTGLLEIYRDKPETIDRDTFDLMYTSALNTTSILQNLLVFAQINNSDLRPGKFVFNLYTLISRVISQIRPQAYNKHIDLSIDCAKETEISADEFYLEVVLRNLLANAIKFTPQGGKIKVQVKELPSGQIELSVQDTGVGMSAERVEKFFSKNGDFTTVGTSGERGTGIGRILIKELVDAMKGTVSIASELGKGTTFTLTFNRANSGK</sequence>
<dbReference type="InterPro" id="IPR003594">
    <property type="entry name" value="HATPase_dom"/>
</dbReference>
<evidence type="ECO:0000259" key="8">
    <source>
        <dbReference type="PROSITE" id="PS50109"/>
    </source>
</evidence>
<gene>
    <name evidence="9" type="primary">ladS</name>
    <name evidence="9" type="ORF">JCM31826_09660</name>
</gene>
<dbReference type="PANTHER" id="PTHR43711">
    <property type="entry name" value="TWO-COMPONENT HISTIDINE KINASE"/>
    <property type="match status" value="1"/>
</dbReference>
<comment type="caution">
    <text evidence="9">The sequence shown here is derived from an EMBL/GenBank/DDBJ whole genome shotgun (WGS) entry which is preliminary data.</text>
</comment>
<organism evidence="9 10">
    <name type="scientific">Thermaurantimonas aggregans</name>
    <dbReference type="NCBI Taxonomy" id="2173829"/>
    <lineage>
        <taxon>Bacteria</taxon>
        <taxon>Pseudomonadati</taxon>
        <taxon>Bacteroidota</taxon>
        <taxon>Flavobacteriia</taxon>
        <taxon>Flavobacteriales</taxon>
        <taxon>Schleiferiaceae</taxon>
        <taxon>Thermaurantimonas</taxon>
    </lineage>
</organism>
<evidence type="ECO:0000256" key="2">
    <source>
        <dbReference type="ARBA" id="ARBA00012438"/>
    </source>
</evidence>
<feature type="transmembrane region" description="Helical" evidence="7">
    <location>
        <begin position="306"/>
        <end position="324"/>
    </location>
</feature>
<evidence type="ECO:0000256" key="3">
    <source>
        <dbReference type="ARBA" id="ARBA00022679"/>
    </source>
</evidence>
<protein>
    <recommendedName>
        <fullName evidence="2">histidine kinase</fullName>
        <ecNumber evidence="2">2.7.13.3</ecNumber>
    </recommendedName>
</protein>
<keyword evidence="4 9" id="KW-0418">Kinase</keyword>
<dbReference type="OrthoDB" id="9810447at2"/>
<keyword evidence="5" id="KW-0902">Two-component regulatory system</keyword>
<evidence type="ECO:0000256" key="7">
    <source>
        <dbReference type="SAM" id="Phobius"/>
    </source>
</evidence>
<feature type="transmembrane region" description="Helical" evidence="7">
    <location>
        <begin position="277"/>
        <end position="294"/>
    </location>
</feature>
<keyword evidence="3" id="KW-0808">Transferase</keyword>
<dbReference type="SUPFAM" id="SSF55874">
    <property type="entry name" value="ATPase domain of HSP90 chaperone/DNA topoisomerase II/histidine kinase"/>
    <property type="match status" value="1"/>
</dbReference>
<keyword evidence="7" id="KW-0812">Transmembrane</keyword>
<dbReference type="Gene3D" id="2.60.40.2380">
    <property type="match status" value="1"/>
</dbReference>
<dbReference type="InterPro" id="IPR011622">
    <property type="entry name" value="7TMR_DISM_rcpt_extracell_dom2"/>
</dbReference>
<feature type="transmembrane region" description="Helical" evidence="7">
    <location>
        <begin position="248"/>
        <end position="265"/>
    </location>
</feature>
<dbReference type="PRINTS" id="PR00344">
    <property type="entry name" value="BCTRLSENSOR"/>
</dbReference>
<dbReference type="Pfam" id="PF02518">
    <property type="entry name" value="HATPase_c"/>
    <property type="match status" value="1"/>
</dbReference>